<keyword evidence="5 6" id="KW-0472">Membrane</keyword>
<dbReference type="Pfam" id="PF07963">
    <property type="entry name" value="N_methyl"/>
    <property type="match status" value="1"/>
</dbReference>
<dbReference type="RefSeq" id="WP_281391290.1">
    <property type="nucleotide sequence ID" value="NZ_CP058559.1"/>
</dbReference>
<dbReference type="GO" id="GO:0015627">
    <property type="term" value="C:type II protein secretion system complex"/>
    <property type="evidence" value="ECO:0007669"/>
    <property type="project" value="InterPro"/>
</dbReference>
<dbReference type="NCBIfam" id="TIGR02532">
    <property type="entry name" value="IV_pilin_GFxxxE"/>
    <property type="match status" value="1"/>
</dbReference>
<keyword evidence="2" id="KW-0488">Methylation</keyword>
<proteinExistence type="predicted"/>
<organism evidence="7 8">
    <name type="scientific">Alkalicella caledoniensis</name>
    <dbReference type="NCBI Taxonomy" id="2731377"/>
    <lineage>
        <taxon>Bacteria</taxon>
        <taxon>Bacillati</taxon>
        <taxon>Bacillota</taxon>
        <taxon>Clostridia</taxon>
        <taxon>Eubacteriales</taxon>
        <taxon>Proteinivoracaceae</taxon>
        <taxon>Alkalicella</taxon>
    </lineage>
</organism>
<name>A0A7G9WBQ0_ALKCA</name>
<dbReference type="PANTHER" id="PTHR30093:SF44">
    <property type="entry name" value="TYPE II SECRETION SYSTEM CORE PROTEIN G"/>
    <property type="match status" value="1"/>
</dbReference>
<dbReference type="GO" id="GO:0015628">
    <property type="term" value="P:protein secretion by the type II secretion system"/>
    <property type="evidence" value="ECO:0007669"/>
    <property type="project" value="InterPro"/>
</dbReference>
<dbReference type="InterPro" id="IPR000983">
    <property type="entry name" value="Bac_GSPG_pilin"/>
</dbReference>
<evidence type="ECO:0000256" key="4">
    <source>
        <dbReference type="ARBA" id="ARBA00022989"/>
    </source>
</evidence>
<dbReference type="Gene3D" id="3.30.700.10">
    <property type="entry name" value="Glycoprotein, Type 4 Pilin"/>
    <property type="match status" value="1"/>
</dbReference>
<gene>
    <name evidence="7" type="ORF">HYG86_15720</name>
</gene>
<dbReference type="PRINTS" id="PR00813">
    <property type="entry name" value="BCTERIALGSPG"/>
</dbReference>
<reference evidence="7 8" key="1">
    <citation type="submission" date="2020-07" db="EMBL/GenBank/DDBJ databases">
        <title>Alkalicella. sp. LB2 genome.</title>
        <authorList>
            <person name="Postec A."/>
            <person name="Quemeneur M."/>
        </authorList>
    </citation>
    <scope>NUCLEOTIDE SEQUENCE [LARGE SCALE GENOMIC DNA]</scope>
    <source>
        <strain evidence="7 8">LB2</strain>
    </source>
</reference>
<comment type="subcellular location">
    <subcellularLocation>
        <location evidence="1">Membrane</location>
        <topology evidence="1">Single-pass membrane protein</topology>
    </subcellularLocation>
</comment>
<protein>
    <submittedName>
        <fullName evidence="7">Prepilin-type N-terminal cleavage/methylation domain-containing protein</fullName>
    </submittedName>
</protein>
<evidence type="ECO:0000256" key="3">
    <source>
        <dbReference type="ARBA" id="ARBA00022692"/>
    </source>
</evidence>
<dbReference type="PROSITE" id="PS00409">
    <property type="entry name" value="PROKAR_NTER_METHYL"/>
    <property type="match status" value="1"/>
</dbReference>
<dbReference type="KEGG" id="acae:HYG86_15720"/>
<sequence>MFKFFGKKLNEQKGFTLIELIVVIAIIGILAAIAIPRLGAFTSRAEDAAEKADIRIIESAAQMYYAEVGSFPADISALTEYLDEEILDKYEGTTFDTDNGKISELKVDED</sequence>
<keyword evidence="4 6" id="KW-1133">Transmembrane helix</keyword>
<dbReference type="GO" id="GO:0016020">
    <property type="term" value="C:membrane"/>
    <property type="evidence" value="ECO:0007669"/>
    <property type="project" value="UniProtKB-SubCell"/>
</dbReference>
<dbReference type="SUPFAM" id="SSF54523">
    <property type="entry name" value="Pili subunits"/>
    <property type="match status" value="1"/>
</dbReference>
<evidence type="ECO:0000256" key="6">
    <source>
        <dbReference type="SAM" id="Phobius"/>
    </source>
</evidence>
<dbReference type="InterPro" id="IPR045584">
    <property type="entry name" value="Pilin-like"/>
</dbReference>
<dbReference type="InterPro" id="IPR012902">
    <property type="entry name" value="N_methyl_site"/>
</dbReference>
<dbReference type="Proteomes" id="UP000516160">
    <property type="component" value="Chromosome"/>
</dbReference>
<dbReference type="AlphaFoldDB" id="A0A7G9WBQ0"/>
<evidence type="ECO:0000256" key="2">
    <source>
        <dbReference type="ARBA" id="ARBA00022481"/>
    </source>
</evidence>
<feature type="transmembrane region" description="Helical" evidence="6">
    <location>
        <begin position="15"/>
        <end position="35"/>
    </location>
</feature>
<evidence type="ECO:0000313" key="7">
    <source>
        <dbReference type="EMBL" id="QNO16112.1"/>
    </source>
</evidence>
<accession>A0A7G9WBQ0</accession>
<evidence type="ECO:0000256" key="1">
    <source>
        <dbReference type="ARBA" id="ARBA00004167"/>
    </source>
</evidence>
<evidence type="ECO:0000313" key="8">
    <source>
        <dbReference type="Proteomes" id="UP000516160"/>
    </source>
</evidence>
<keyword evidence="3 6" id="KW-0812">Transmembrane</keyword>
<dbReference type="PANTHER" id="PTHR30093">
    <property type="entry name" value="GENERAL SECRETION PATHWAY PROTEIN G"/>
    <property type="match status" value="1"/>
</dbReference>
<keyword evidence="8" id="KW-1185">Reference proteome</keyword>
<evidence type="ECO:0000256" key="5">
    <source>
        <dbReference type="ARBA" id="ARBA00023136"/>
    </source>
</evidence>
<dbReference type="EMBL" id="CP058559">
    <property type="protein sequence ID" value="QNO16112.1"/>
    <property type="molecule type" value="Genomic_DNA"/>
</dbReference>